<dbReference type="EMBL" id="CAKASE010000078">
    <property type="protein sequence ID" value="CAG9578879.1"/>
    <property type="molecule type" value="Genomic_DNA"/>
</dbReference>
<sequence>MCFFKQRARCNDLPLFGRVNAKATYYDEAANEGAKSSVATLLRRPVGVKLQPHSAARLHRACGSIEKECPQHSIARLLDTLST</sequence>
<protein>
    <submittedName>
        <fullName evidence="1">(African queen) hypothetical protein</fullName>
    </submittedName>
</protein>
<evidence type="ECO:0000313" key="2">
    <source>
        <dbReference type="Proteomes" id="UP000789524"/>
    </source>
</evidence>
<evidence type="ECO:0000313" key="1">
    <source>
        <dbReference type="EMBL" id="CAG9578879.1"/>
    </source>
</evidence>
<comment type="caution">
    <text evidence="1">The sequence shown here is derived from an EMBL/GenBank/DDBJ whole genome shotgun (WGS) entry which is preliminary data.</text>
</comment>
<organism evidence="1 2">
    <name type="scientific">Danaus chrysippus</name>
    <name type="common">African queen</name>
    <dbReference type="NCBI Taxonomy" id="151541"/>
    <lineage>
        <taxon>Eukaryota</taxon>
        <taxon>Metazoa</taxon>
        <taxon>Ecdysozoa</taxon>
        <taxon>Arthropoda</taxon>
        <taxon>Hexapoda</taxon>
        <taxon>Insecta</taxon>
        <taxon>Pterygota</taxon>
        <taxon>Neoptera</taxon>
        <taxon>Endopterygota</taxon>
        <taxon>Lepidoptera</taxon>
        <taxon>Glossata</taxon>
        <taxon>Ditrysia</taxon>
        <taxon>Papilionoidea</taxon>
        <taxon>Nymphalidae</taxon>
        <taxon>Danainae</taxon>
        <taxon>Danaini</taxon>
        <taxon>Danaina</taxon>
        <taxon>Danaus</taxon>
        <taxon>Anosia</taxon>
    </lineage>
</organism>
<dbReference type="AlphaFoldDB" id="A0A8J2VV77"/>
<accession>A0A8J2VV77</accession>
<gene>
    <name evidence="1" type="ORF">DCHRY22_LOCUS12904</name>
</gene>
<reference evidence="1" key="1">
    <citation type="submission" date="2021-09" db="EMBL/GenBank/DDBJ databases">
        <authorList>
            <person name="Martin H S."/>
        </authorList>
    </citation>
    <scope>NUCLEOTIDE SEQUENCE</scope>
</reference>
<keyword evidence="2" id="KW-1185">Reference proteome</keyword>
<name>A0A8J2VV77_9NEOP</name>
<dbReference type="Proteomes" id="UP000789524">
    <property type="component" value="Unassembled WGS sequence"/>
</dbReference>
<proteinExistence type="predicted"/>